<protein>
    <submittedName>
        <fullName evidence="2">Uncharacterized protein</fullName>
    </submittedName>
</protein>
<evidence type="ECO:0000313" key="5">
    <source>
        <dbReference type="Proteomes" id="UP001446337"/>
    </source>
</evidence>
<dbReference type="AlphaFoldDB" id="A0A3R9GN55"/>
<evidence type="ECO:0000256" key="1">
    <source>
        <dbReference type="SAM" id="MobiDB-lite"/>
    </source>
</evidence>
<accession>A0A3R9GN55</accession>
<dbReference type="Proteomes" id="UP000509782">
    <property type="component" value="Chromosome"/>
</dbReference>
<evidence type="ECO:0000313" key="2">
    <source>
        <dbReference type="EMBL" id="QKQ49743.1"/>
    </source>
</evidence>
<dbReference type="RefSeq" id="WP_062681189.1">
    <property type="nucleotide sequence ID" value="NZ_BLWG01000527.1"/>
</dbReference>
<dbReference type="Proteomes" id="UP001446337">
    <property type="component" value="Chromosome"/>
</dbReference>
<reference evidence="2 4" key="1">
    <citation type="submission" date="2020-05" db="EMBL/GenBank/DDBJ databases">
        <title>FDA dAtabase for Regulatory Grade micrObial Sequences (FDA-ARGOS): Supporting development and validation of Infectious Disease Dx tests.</title>
        <authorList>
            <person name="Sproer C."/>
            <person name="Gronow S."/>
            <person name="Severitt S."/>
            <person name="Schroder I."/>
            <person name="Tallon L."/>
            <person name="Sadzewicz L."/>
            <person name="Zhao X."/>
            <person name="Vavikolanu K."/>
            <person name="Mehta A."/>
            <person name="Aluvathingal J."/>
            <person name="Nadendla S."/>
            <person name="Myers T."/>
            <person name="Yan Y."/>
            <person name="Sichtig H."/>
        </authorList>
    </citation>
    <scope>NUCLEOTIDE SEQUENCE [LARGE SCALE GENOMIC DNA]</scope>
    <source>
        <strain evidence="2 4">FDAARGOS_787</strain>
    </source>
</reference>
<reference evidence="3 5" key="2">
    <citation type="submission" date="2024-05" db="EMBL/GenBank/DDBJ databases">
        <title>Achromobacter denitrificans. BP1, complete genome.</title>
        <authorList>
            <person name="Zhang B."/>
        </authorList>
    </citation>
    <scope>NUCLEOTIDE SEQUENCE [LARGE SCALE GENOMIC DNA]</scope>
    <source>
        <strain evidence="3 5">BP1</strain>
    </source>
</reference>
<dbReference type="STRING" id="32002.BVK87_29755"/>
<dbReference type="EMBL" id="CP154792">
    <property type="protein sequence ID" value="XAN15763.1"/>
    <property type="molecule type" value="Genomic_DNA"/>
</dbReference>
<feature type="region of interest" description="Disordered" evidence="1">
    <location>
        <begin position="1"/>
        <end position="21"/>
    </location>
</feature>
<sequence>MSQHKTSEQIHADAERALDDARRALERSDEFYRDQGLDPEKVRAVSADRLGPKEREEAEALFRQDLEAVENEVAQELARQSFAAPAPSGGMKKMRPMV</sequence>
<evidence type="ECO:0000313" key="3">
    <source>
        <dbReference type="EMBL" id="XAN15763.1"/>
    </source>
</evidence>
<dbReference type="OrthoDB" id="8657056at2"/>
<dbReference type="EMBL" id="CP054569">
    <property type="protein sequence ID" value="QKQ49743.1"/>
    <property type="molecule type" value="Genomic_DNA"/>
</dbReference>
<evidence type="ECO:0000313" key="4">
    <source>
        <dbReference type="Proteomes" id="UP000509782"/>
    </source>
</evidence>
<keyword evidence="5" id="KW-1185">Reference proteome</keyword>
<gene>
    <name evidence="3" type="ORF">AAIK43_30970</name>
    <name evidence="2" type="ORF">FOC81_24795</name>
</gene>
<name>A0A3R9GN55_ACHDE</name>
<proteinExistence type="predicted"/>
<organism evidence="2 4">
    <name type="scientific">Achromobacter denitrificans</name>
    <name type="common">Alcaligenes denitrificans</name>
    <dbReference type="NCBI Taxonomy" id="32002"/>
    <lineage>
        <taxon>Bacteria</taxon>
        <taxon>Pseudomonadati</taxon>
        <taxon>Pseudomonadota</taxon>
        <taxon>Betaproteobacteria</taxon>
        <taxon>Burkholderiales</taxon>
        <taxon>Alcaligenaceae</taxon>
        <taxon>Achromobacter</taxon>
    </lineage>
</organism>
<dbReference type="GeneID" id="92842594"/>